<dbReference type="RefSeq" id="WP_175268799.1">
    <property type="nucleotide sequence ID" value="NZ_JABFCR010000002.1"/>
</dbReference>
<protein>
    <submittedName>
        <fullName evidence="1">Uncharacterized protein</fullName>
    </submittedName>
</protein>
<accession>A0ABX1VZI9</accession>
<dbReference type="EMBL" id="JABFCR010000002">
    <property type="protein sequence ID" value="NNU33098.1"/>
    <property type="molecule type" value="Genomic_DNA"/>
</dbReference>
<evidence type="ECO:0000313" key="1">
    <source>
        <dbReference type="EMBL" id="NNU33098.1"/>
    </source>
</evidence>
<gene>
    <name evidence="1" type="ORF">HK413_00905</name>
</gene>
<keyword evidence="2" id="KW-1185">Reference proteome</keyword>
<evidence type="ECO:0000313" key="2">
    <source>
        <dbReference type="Proteomes" id="UP000566071"/>
    </source>
</evidence>
<sequence length="99" mass="11077">MEGAFTDRATITRKHPDGTLDNITFNLTDILNGRAADIPLVKYDVVNIATSAEFKIAYTIKIDGEVKKPGPYPYKSNLSLKDIFFLQQAALLMRHLHIA</sequence>
<reference evidence="1 2" key="1">
    <citation type="submission" date="2020-05" db="EMBL/GenBank/DDBJ databases">
        <authorList>
            <person name="Khan S.A."/>
            <person name="Jeon C.O."/>
            <person name="Chun B.H."/>
        </authorList>
    </citation>
    <scope>NUCLEOTIDE SEQUENCE [LARGE SCALE GENOMIC DNA]</scope>
    <source>
        <strain evidence="1 2">S1162</strain>
    </source>
</reference>
<proteinExistence type="predicted"/>
<comment type="caution">
    <text evidence="1">The sequence shown here is derived from an EMBL/GenBank/DDBJ whole genome shotgun (WGS) entry which is preliminary data.</text>
</comment>
<dbReference type="Proteomes" id="UP000566071">
    <property type="component" value="Unassembled WGS sequence"/>
</dbReference>
<organism evidence="1 2">
    <name type="scientific">Mucilaginibacter humi</name>
    <dbReference type="NCBI Taxonomy" id="2732510"/>
    <lineage>
        <taxon>Bacteria</taxon>
        <taxon>Pseudomonadati</taxon>
        <taxon>Bacteroidota</taxon>
        <taxon>Sphingobacteriia</taxon>
        <taxon>Sphingobacteriales</taxon>
        <taxon>Sphingobacteriaceae</taxon>
        <taxon>Mucilaginibacter</taxon>
    </lineage>
</organism>
<name>A0ABX1VZI9_9SPHI</name>